<reference evidence="2 3" key="1">
    <citation type="submission" date="2024-02" db="EMBL/GenBank/DDBJ databases">
        <title>Genome analysis and characterization of Microbaculum marinisediminis sp. nov., isolated from marine sediment.</title>
        <authorList>
            <person name="Du Z.-J."/>
            <person name="Ye Y.-Q."/>
            <person name="Zhang Z.-R."/>
            <person name="Yuan S.-M."/>
            <person name="Zhang X.-Y."/>
        </authorList>
    </citation>
    <scope>NUCLEOTIDE SEQUENCE [LARGE SCALE GENOMIC DNA]</scope>
    <source>
        <strain evidence="2 3">SDUM1044001</strain>
    </source>
</reference>
<accession>A0AAW9RE24</accession>
<dbReference type="RefSeq" id="WP_340329678.1">
    <property type="nucleotide sequence ID" value="NZ_JAZHOF010000004.1"/>
</dbReference>
<dbReference type="PRINTS" id="PR00111">
    <property type="entry name" value="ABHYDROLASE"/>
</dbReference>
<evidence type="ECO:0000259" key="1">
    <source>
        <dbReference type="Pfam" id="PF00561"/>
    </source>
</evidence>
<dbReference type="AlphaFoldDB" id="A0AAW9RE24"/>
<dbReference type="Proteomes" id="UP001378188">
    <property type="component" value="Unassembled WGS sequence"/>
</dbReference>
<evidence type="ECO:0000313" key="2">
    <source>
        <dbReference type="EMBL" id="MEJ8571979.1"/>
    </source>
</evidence>
<comment type="caution">
    <text evidence="2">The sequence shown here is derived from an EMBL/GenBank/DDBJ whole genome shotgun (WGS) entry which is preliminary data.</text>
</comment>
<dbReference type="EMBL" id="JAZHOF010000004">
    <property type="protein sequence ID" value="MEJ8571979.1"/>
    <property type="molecule type" value="Genomic_DNA"/>
</dbReference>
<feature type="domain" description="AB hydrolase-1" evidence="1">
    <location>
        <begin position="25"/>
        <end position="244"/>
    </location>
</feature>
<name>A0AAW9RE24_9HYPH</name>
<dbReference type="Pfam" id="PF00561">
    <property type="entry name" value="Abhydrolase_1"/>
    <property type="match status" value="1"/>
</dbReference>
<keyword evidence="3" id="KW-1185">Reference proteome</keyword>
<dbReference type="InterPro" id="IPR000073">
    <property type="entry name" value="AB_hydrolase_1"/>
</dbReference>
<dbReference type="GO" id="GO:0016020">
    <property type="term" value="C:membrane"/>
    <property type="evidence" value="ECO:0007669"/>
    <property type="project" value="TreeGrafter"/>
</dbReference>
<dbReference type="PANTHER" id="PTHR43798">
    <property type="entry name" value="MONOACYLGLYCEROL LIPASE"/>
    <property type="match status" value="1"/>
</dbReference>
<proteinExistence type="predicted"/>
<protein>
    <submittedName>
        <fullName evidence="2">Alpha/beta hydrolase</fullName>
    </submittedName>
</protein>
<sequence length="261" mass="28743">MPFRDSTETIAGCNTHFMRGGTGAPLLFLHGANGAAHWLPFMEALSERYEVIVPEHPGYGASEMPEWLDNIGDLAFFYLDVIDHLGLDKVNLVGQSIGGWIALELAVRNDTGLASLIVNAPPGIRIPGLRKADIFLWSPEETVRNLFQDQSFSEQALAAAPTTDEGQMVVLKNRLTTAKIAWQPRLYNPDLEKWLHRISVPTLVTWGEQDKLIPKEYGPALAGMIPGAISETFADCGHLPYVEKADAFVARVSSFIEESAR</sequence>
<dbReference type="InterPro" id="IPR029058">
    <property type="entry name" value="AB_hydrolase_fold"/>
</dbReference>
<dbReference type="InterPro" id="IPR050266">
    <property type="entry name" value="AB_hydrolase_sf"/>
</dbReference>
<dbReference type="Gene3D" id="3.40.50.1820">
    <property type="entry name" value="alpha/beta hydrolase"/>
    <property type="match status" value="1"/>
</dbReference>
<dbReference type="PANTHER" id="PTHR43798:SF33">
    <property type="entry name" value="HYDROLASE, PUTATIVE (AFU_ORTHOLOGUE AFUA_2G14860)-RELATED"/>
    <property type="match status" value="1"/>
</dbReference>
<evidence type="ECO:0000313" key="3">
    <source>
        <dbReference type="Proteomes" id="UP001378188"/>
    </source>
</evidence>
<keyword evidence="2" id="KW-0378">Hydrolase</keyword>
<organism evidence="2 3">
    <name type="scientific">Microbaculum marinum</name>
    <dbReference type="NCBI Taxonomy" id="1764581"/>
    <lineage>
        <taxon>Bacteria</taxon>
        <taxon>Pseudomonadati</taxon>
        <taxon>Pseudomonadota</taxon>
        <taxon>Alphaproteobacteria</taxon>
        <taxon>Hyphomicrobiales</taxon>
        <taxon>Tepidamorphaceae</taxon>
        <taxon>Microbaculum</taxon>
    </lineage>
</organism>
<gene>
    <name evidence="2" type="ORF">V3328_10875</name>
</gene>
<dbReference type="SUPFAM" id="SSF53474">
    <property type="entry name" value="alpha/beta-Hydrolases"/>
    <property type="match status" value="1"/>
</dbReference>
<dbReference type="GO" id="GO:0016787">
    <property type="term" value="F:hydrolase activity"/>
    <property type="evidence" value="ECO:0007669"/>
    <property type="project" value="UniProtKB-KW"/>
</dbReference>